<feature type="compositionally biased region" description="Basic and acidic residues" evidence="1">
    <location>
        <begin position="138"/>
        <end position="147"/>
    </location>
</feature>
<name>A0A9P8Y7B7_9PEZI</name>
<feature type="region of interest" description="Disordered" evidence="1">
    <location>
        <begin position="53"/>
        <end position="94"/>
    </location>
</feature>
<evidence type="ECO:0000256" key="1">
    <source>
        <dbReference type="SAM" id="MobiDB-lite"/>
    </source>
</evidence>
<dbReference type="EMBL" id="JAGTJQ010000005">
    <property type="protein sequence ID" value="KAH7031228.1"/>
    <property type="molecule type" value="Genomic_DNA"/>
</dbReference>
<accession>A0A9P8Y7B7</accession>
<reference evidence="2" key="1">
    <citation type="journal article" date="2021" name="Nat. Commun.">
        <title>Genetic determinants of endophytism in the Arabidopsis root mycobiome.</title>
        <authorList>
            <person name="Mesny F."/>
            <person name="Miyauchi S."/>
            <person name="Thiergart T."/>
            <person name="Pickel B."/>
            <person name="Atanasova L."/>
            <person name="Karlsson M."/>
            <person name="Huettel B."/>
            <person name="Barry K.W."/>
            <person name="Haridas S."/>
            <person name="Chen C."/>
            <person name="Bauer D."/>
            <person name="Andreopoulos W."/>
            <person name="Pangilinan J."/>
            <person name="LaButti K."/>
            <person name="Riley R."/>
            <person name="Lipzen A."/>
            <person name="Clum A."/>
            <person name="Drula E."/>
            <person name="Henrissat B."/>
            <person name="Kohler A."/>
            <person name="Grigoriev I.V."/>
            <person name="Martin F.M."/>
            <person name="Hacquard S."/>
        </authorList>
    </citation>
    <scope>NUCLEOTIDE SEQUENCE</scope>
    <source>
        <strain evidence="2">MPI-CAGE-CH-0230</strain>
    </source>
</reference>
<sequence>MTVHRWSFSGRPMVRHGLSQADHLLSSTLGSITTDFPHLRHRSNLNAVLTKHFDQEQEPRQPRPAQSTTAQEPAVSRQPEAVDRLSPSIPTTTSTVSGDYGLDFFDCRPSTELRGTSLLQAPKRATDELESLSDILNAHHEDNERARSSSSSYRSENLPSPAPGQCSSPQPTTYTMSIGSNQTAYTNIPSDVGSYLDALYSEKHAMDVSQGRPTLMDELAAAATAMETSTTHTTSILDLAGSSIDFQPSRSGTRSTEVDALYLQTRSKISSHGANSRRERSSEGSALPSTANLIWLLYDNSFLREVPERESVKELLAEVTDDMNHTNFLPENPRRESDAIVGQWHDADKLSMNQHQLKANAAICCNAAVSSVSDDRDSMIDELPPLTKVNHHVSSSEYVATDFGHSGIKAWVKYALCRTKVYCKMRLGRQPSAESAKNLVLFKTFRILKQSRVASERKPRKCSFARSLRLDVRTWA</sequence>
<organism evidence="2 3">
    <name type="scientific">Microdochium trichocladiopsis</name>
    <dbReference type="NCBI Taxonomy" id="1682393"/>
    <lineage>
        <taxon>Eukaryota</taxon>
        <taxon>Fungi</taxon>
        <taxon>Dikarya</taxon>
        <taxon>Ascomycota</taxon>
        <taxon>Pezizomycotina</taxon>
        <taxon>Sordariomycetes</taxon>
        <taxon>Xylariomycetidae</taxon>
        <taxon>Xylariales</taxon>
        <taxon>Microdochiaceae</taxon>
        <taxon>Microdochium</taxon>
    </lineage>
</organism>
<dbReference type="OrthoDB" id="10512374at2759"/>
<evidence type="ECO:0000313" key="2">
    <source>
        <dbReference type="EMBL" id="KAH7031228.1"/>
    </source>
</evidence>
<dbReference type="GeneID" id="70177571"/>
<keyword evidence="3" id="KW-1185">Reference proteome</keyword>
<evidence type="ECO:0000313" key="3">
    <source>
        <dbReference type="Proteomes" id="UP000756346"/>
    </source>
</evidence>
<dbReference type="AlphaFoldDB" id="A0A9P8Y7B7"/>
<comment type="caution">
    <text evidence="2">The sequence shown here is derived from an EMBL/GenBank/DDBJ whole genome shotgun (WGS) entry which is preliminary data.</text>
</comment>
<dbReference type="RefSeq" id="XP_046012908.1">
    <property type="nucleotide sequence ID" value="XM_046148025.1"/>
</dbReference>
<dbReference type="Proteomes" id="UP000756346">
    <property type="component" value="Unassembled WGS sequence"/>
</dbReference>
<gene>
    <name evidence="2" type="ORF">B0I36DRAFT_120223</name>
</gene>
<protein>
    <submittedName>
        <fullName evidence="2">Uncharacterized protein</fullName>
    </submittedName>
</protein>
<proteinExistence type="predicted"/>
<feature type="region of interest" description="Disordered" evidence="1">
    <location>
        <begin position="138"/>
        <end position="173"/>
    </location>
</feature>